<dbReference type="SFLD" id="SFLDG01152">
    <property type="entry name" value="Main.3:_Omega-_and_Tau-like"/>
    <property type="match status" value="1"/>
</dbReference>
<dbReference type="SUPFAM" id="SSF52833">
    <property type="entry name" value="Thioredoxin-like"/>
    <property type="match status" value="1"/>
</dbReference>
<dbReference type="EC" id="2.5.1.18" evidence="5"/>
<dbReference type="InterPro" id="IPR004045">
    <property type="entry name" value="Glutathione_S-Trfase_N"/>
</dbReference>
<dbReference type="SFLD" id="SFLDG00358">
    <property type="entry name" value="Main_(cytGST)"/>
    <property type="match status" value="1"/>
</dbReference>
<name>A0A2N9I2E1_FAGSY</name>
<dbReference type="Pfam" id="PF02798">
    <property type="entry name" value="GST_N"/>
    <property type="match status" value="1"/>
</dbReference>
<evidence type="ECO:0000256" key="4">
    <source>
        <dbReference type="ARBA" id="ARBA00047960"/>
    </source>
</evidence>
<dbReference type="Gene3D" id="3.40.30.10">
    <property type="entry name" value="Glutaredoxin"/>
    <property type="match status" value="1"/>
</dbReference>
<evidence type="ECO:0000256" key="1">
    <source>
        <dbReference type="ARBA" id="ARBA00022575"/>
    </source>
</evidence>
<reference evidence="9" key="1">
    <citation type="submission" date="2018-02" db="EMBL/GenBank/DDBJ databases">
        <authorList>
            <person name="Cohen D.B."/>
            <person name="Kent A.D."/>
        </authorList>
    </citation>
    <scope>NUCLEOTIDE SEQUENCE</scope>
</reference>
<dbReference type="InterPro" id="IPR036282">
    <property type="entry name" value="Glutathione-S-Trfase_C_sf"/>
</dbReference>
<comment type="function">
    <text evidence="5">Is involved in the conjugation of reduced glutathione to a wide number of exogenous and endogenous hydrophobic electrophiles.</text>
</comment>
<dbReference type="GO" id="GO:0004364">
    <property type="term" value="F:glutathione transferase activity"/>
    <property type="evidence" value="ECO:0007669"/>
    <property type="project" value="UniProtKB-UniRule"/>
</dbReference>
<dbReference type="InterPro" id="IPR036249">
    <property type="entry name" value="Thioredoxin-like_sf"/>
</dbReference>
<sequence length="227" mass="25875">MEEKQGEVVLFGSWASPFCTRVELALKLKGIPYEYVEEDLTNKSELFLSYNPVHKKVPVLVHNGKAIAESLVILEYIEETWKNSPKLLPEDPYQRAKFRFWANFYDQKILPSFYVIFGSKGKERETAIEDLSQVLRVFEEGIEKDFPGQSPFFNGESLGFLGVVVGSHACNYQAIHEVIGVVIVPEKNPEFISWVHAMKNCTLMEETLPPHDKLVAKLSAMFKSTQV</sequence>
<protein>
    <recommendedName>
        <fullName evidence="5">Glutathione S-transferase</fullName>
        <ecNumber evidence="5">2.5.1.18</ecNumber>
    </recommendedName>
</protein>
<dbReference type="PANTHER" id="PTHR11260:SF622">
    <property type="entry name" value="GLUTATHIONE S-TRANSFERASE"/>
    <property type="match status" value="1"/>
</dbReference>
<dbReference type="PROSITE" id="PS50405">
    <property type="entry name" value="GST_CTER"/>
    <property type="match status" value="1"/>
</dbReference>
<dbReference type="SFLD" id="SFLDS00019">
    <property type="entry name" value="Glutathione_Transferase_(cytos"/>
    <property type="match status" value="1"/>
</dbReference>
<dbReference type="InterPro" id="IPR040079">
    <property type="entry name" value="Glutathione_S-Trfase"/>
</dbReference>
<proteinExistence type="inferred from homology"/>
<evidence type="ECO:0000256" key="3">
    <source>
        <dbReference type="ARBA" id="ARBA00025743"/>
    </source>
</evidence>
<keyword evidence="1" id="KW-0216">Detoxification</keyword>
<dbReference type="InterPro" id="IPR010987">
    <property type="entry name" value="Glutathione-S-Trfase_C-like"/>
</dbReference>
<evidence type="ECO:0000256" key="5">
    <source>
        <dbReference type="RuleBase" id="RU369102"/>
    </source>
</evidence>
<dbReference type="PANTHER" id="PTHR11260">
    <property type="entry name" value="GLUTATHIONE S-TRANSFERASE, GST, SUPERFAMILY, GST DOMAIN CONTAINING"/>
    <property type="match status" value="1"/>
</dbReference>
<accession>A0A2N9I2E1</accession>
<evidence type="ECO:0000313" key="9">
    <source>
        <dbReference type="EMBL" id="SPD18598.1"/>
    </source>
</evidence>
<comment type="subcellular location">
    <subcellularLocation>
        <location evidence="5">Cytoplasm</location>
        <location evidence="5">Cytosol</location>
    </subcellularLocation>
</comment>
<feature type="domain" description="GST C-terminal" evidence="7">
    <location>
        <begin position="91"/>
        <end position="227"/>
    </location>
</feature>
<dbReference type="GO" id="GO:0009407">
    <property type="term" value="P:toxin catabolic process"/>
    <property type="evidence" value="ECO:0007669"/>
    <property type="project" value="UniProtKB-ARBA"/>
</dbReference>
<gene>
    <name evidence="9" type="ORF">FSB_LOCUS46480</name>
    <name evidence="8" type="ORF">FSB_LOCUS7764</name>
</gene>
<dbReference type="PROSITE" id="PS51354">
    <property type="entry name" value="GLUTAREDOXIN_2"/>
    <property type="match status" value="1"/>
</dbReference>
<dbReference type="GO" id="GO:0006749">
    <property type="term" value="P:glutathione metabolic process"/>
    <property type="evidence" value="ECO:0007669"/>
    <property type="project" value="InterPro"/>
</dbReference>
<dbReference type="InterPro" id="IPR045073">
    <property type="entry name" value="Omega/Tau-like"/>
</dbReference>
<dbReference type="CDD" id="cd03185">
    <property type="entry name" value="GST_C_Tau"/>
    <property type="match status" value="1"/>
</dbReference>
<dbReference type="FunFam" id="3.40.30.10:FF:000197">
    <property type="entry name" value="Glutathione S-transferase U10"/>
    <property type="match status" value="1"/>
</dbReference>
<evidence type="ECO:0000259" key="7">
    <source>
        <dbReference type="PROSITE" id="PS50405"/>
    </source>
</evidence>
<evidence type="ECO:0000313" key="8">
    <source>
        <dbReference type="EMBL" id="SPC79882.1"/>
    </source>
</evidence>
<comment type="catalytic activity">
    <reaction evidence="4 5">
        <text>RX + glutathione = an S-substituted glutathione + a halide anion + H(+)</text>
        <dbReference type="Rhea" id="RHEA:16437"/>
        <dbReference type="ChEBI" id="CHEBI:15378"/>
        <dbReference type="ChEBI" id="CHEBI:16042"/>
        <dbReference type="ChEBI" id="CHEBI:17792"/>
        <dbReference type="ChEBI" id="CHEBI:57925"/>
        <dbReference type="ChEBI" id="CHEBI:90779"/>
        <dbReference type="EC" id="2.5.1.18"/>
    </reaction>
</comment>
<dbReference type="PROSITE" id="PS50404">
    <property type="entry name" value="GST_NTER"/>
    <property type="match status" value="1"/>
</dbReference>
<dbReference type="GO" id="GO:0005829">
    <property type="term" value="C:cytosol"/>
    <property type="evidence" value="ECO:0007669"/>
    <property type="project" value="UniProtKB-SubCell"/>
</dbReference>
<dbReference type="Gene3D" id="1.20.1050.10">
    <property type="match status" value="1"/>
</dbReference>
<keyword evidence="2 5" id="KW-0808">Transferase</keyword>
<evidence type="ECO:0000256" key="2">
    <source>
        <dbReference type="ARBA" id="ARBA00022679"/>
    </source>
</evidence>
<dbReference type="AlphaFoldDB" id="A0A2N9I2E1"/>
<dbReference type="InterPro" id="IPR045074">
    <property type="entry name" value="GST_C_Tau"/>
</dbReference>
<evidence type="ECO:0000259" key="6">
    <source>
        <dbReference type="PROSITE" id="PS50404"/>
    </source>
</evidence>
<dbReference type="EMBL" id="OIVN01004658">
    <property type="protein sequence ID" value="SPD18598.1"/>
    <property type="molecule type" value="Genomic_DNA"/>
</dbReference>
<dbReference type="SUPFAM" id="SSF47616">
    <property type="entry name" value="GST C-terminal domain-like"/>
    <property type="match status" value="1"/>
</dbReference>
<feature type="domain" description="GST N-terminal" evidence="6">
    <location>
        <begin position="6"/>
        <end position="85"/>
    </location>
</feature>
<keyword evidence="5" id="KW-0963">Cytoplasm</keyword>
<dbReference type="EMBL" id="OIVN01000420">
    <property type="protein sequence ID" value="SPC79882.1"/>
    <property type="molecule type" value="Genomic_DNA"/>
</dbReference>
<comment type="similarity">
    <text evidence="3">Belongs to the GST superfamily. Tau family.</text>
</comment>
<dbReference type="CDD" id="cd03058">
    <property type="entry name" value="GST_N_Tau"/>
    <property type="match status" value="1"/>
</dbReference>
<organism evidence="9">
    <name type="scientific">Fagus sylvatica</name>
    <name type="common">Beechnut</name>
    <dbReference type="NCBI Taxonomy" id="28930"/>
    <lineage>
        <taxon>Eukaryota</taxon>
        <taxon>Viridiplantae</taxon>
        <taxon>Streptophyta</taxon>
        <taxon>Embryophyta</taxon>
        <taxon>Tracheophyta</taxon>
        <taxon>Spermatophyta</taxon>
        <taxon>Magnoliopsida</taxon>
        <taxon>eudicotyledons</taxon>
        <taxon>Gunneridae</taxon>
        <taxon>Pentapetalae</taxon>
        <taxon>rosids</taxon>
        <taxon>fabids</taxon>
        <taxon>Fagales</taxon>
        <taxon>Fagaceae</taxon>
        <taxon>Fagus</taxon>
    </lineage>
</organism>
<dbReference type="FunFam" id="1.20.1050.10:FF:000016">
    <property type="entry name" value="Glutathione S-transferase U9"/>
    <property type="match status" value="1"/>
</dbReference>